<dbReference type="AlphaFoldDB" id="A0A1M5I3A4"/>
<dbReference type="GO" id="GO:0005886">
    <property type="term" value="C:plasma membrane"/>
    <property type="evidence" value="ECO:0007669"/>
    <property type="project" value="UniProtKB-SubCell"/>
</dbReference>
<dbReference type="InterPro" id="IPR050445">
    <property type="entry name" value="Bact_polysacc_biosynth/exp"/>
</dbReference>
<dbReference type="OrthoDB" id="1522571at2"/>
<proteinExistence type="predicted"/>
<dbReference type="GO" id="GO:0004713">
    <property type="term" value="F:protein tyrosine kinase activity"/>
    <property type="evidence" value="ECO:0007669"/>
    <property type="project" value="TreeGrafter"/>
</dbReference>
<comment type="subcellular location">
    <subcellularLocation>
        <location evidence="1">Cell membrane</location>
        <topology evidence="1">Multi-pass membrane protein</topology>
    </subcellularLocation>
</comment>
<name>A0A1M5I3A4_9BACT</name>
<dbReference type="Pfam" id="PF02706">
    <property type="entry name" value="Wzz"/>
    <property type="match status" value="1"/>
</dbReference>
<feature type="transmembrane region" description="Helical" evidence="6">
    <location>
        <begin position="329"/>
        <end position="348"/>
    </location>
</feature>
<accession>A0A1M5I3A4</accession>
<evidence type="ECO:0000256" key="6">
    <source>
        <dbReference type="SAM" id="Phobius"/>
    </source>
</evidence>
<gene>
    <name evidence="8" type="ORF">SAMN05444362_11821</name>
</gene>
<dbReference type="InterPro" id="IPR003856">
    <property type="entry name" value="LPS_length_determ_N"/>
</dbReference>
<evidence type="ECO:0000256" key="1">
    <source>
        <dbReference type="ARBA" id="ARBA00004651"/>
    </source>
</evidence>
<keyword evidence="5 6" id="KW-0472">Membrane</keyword>
<dbReference type="Proteomes" id="UP000184480">
    <property type="component" value="Unassembled WGS sequence"/>
</dbReference>
<keyword evidence="4 6" id="KW-1133">Transmembrane helix</keyword>
<organism evidence="8 9">
    <name type="scientific">Dysgonomonas macrotermitis</name>
    <dbReference type="NCBI Taxonomy" id="1346286"/>
    <lineage>
        <taxon>Bacteria</taxon>
        <taxon>Pseudomonadati</taxon>
        <taxon>Bacteroidota</taxon>
        <taxon>Bacteroidia</taxon>
        <taxon>Bacteroidales</taxon>
        <taxon>Dysgonomonadaceae</taxon>
        <taxon>Dysgonomonas</taxon>
    </lineage>
</organism>
<keyword evidence="3 6" id="KW-0812">Transmembrane</keyword>
<protein>
    <submittedName>
        <fullName evidence="8">Chain length determinant protein</fullName>
    </submittedName>
</protein>
<sequence>MATEIDKNTTEEKEIDLIELGQKLWSKRKFILKISAIGFVLGIIVAFSIPKEYTTIVILAPESSSGSSLGGASALAAMAGINLDGSSNSGDLSSDIYPNIMGSTPFVLGLSSVNVRDKKAGIDTTLYMYIKDEQKESWWVYILGLPRLALNVFSSRDTGSENIERNSLFLTKDEVSVIENIRTRISVSVDKKTSVITLSSTMQSPEISAFIADTLTSYLQSYIIKYRTEKARADLVFAEKLYNESKDDYTKAQQKYADYLDKNQNVILASYRVNQEKLQNEASLAYNVYNQVAQQLQVAKVKVQDQTPVYTVIQPAVIPLIPAKPNKKLIVIGFIFLFGIGACGWILGKDLLKNLRS</sequence>
<evidence type="ECO:0000256" key="3">
    <source>
        <dbReference type="ARBA" id="ARBA00022692"/>
    </source>
</evidence>
<evidence type="ECO:0000256" key="5">
    <source>
        <dbReference type="ARBA" id="ARBA00023136"/>
    </source>
</evidence>
<dbReference type="PANTHER" id="PTHR32309:SF13">
    <property type="entry name" value="FERRIC ENTEROBACTIN TRANSPORT PROTEIN FEPE"/>
    <property type="match status" value="1"/>
</dbReference>
<keyword evidence="2" id="KW-1003">Cell membrane</keyword>
<dbReference type="RefSeq" id="WP_062178487.1">
    <property type="nucleotide sequence ID" value="NZ_BBXL01000005.1"/>
</dbReference>
<feature type="transmembrane region" description="Helical" evidence="6">
    <location>
        <begin position="30"/>
        <end position="49"/>
    </location>
</feature>
<evidence type="ECO:0000256" key="2">
    <source>
        <dbReference type="ARBA" id="ARBA00022475"/>
    </source>
</evidence>
<evidence type="ECO:0000313" key="8">
    <source>
        <dbReference type="EMBL" id="SHG22607.1"/>
    </source>
</evidence>
<evidence type="ECO:0000259" key="7">
    <source>
        <dbReference type="Pfam" id="PF02706"/>
    </source>
</evidence>
<feature type="domain" description="Polysaccharide chain length determinant N-terminal" evidence="7">
    <location>
        <begin position="14"/>
        <end position="75"/>
    </location>
</feature>
<evidence type="ECO:0000256" key="4">
    <source>
        <dbReference type="ARBA" id="ARBA00022989"/>
    </source>
</evidence>
<reference evidence="9" key="1">
    <citation type="submission" date="2016-11" db="EMBL/GenBank/DDBJ databases">
        <authorList>
            <person name="Varghese N."/>
            <person name="Submissions S."/>
        </authorList>
    </citation>
    <scope>NUCLEOTIDE SEQUENCE [LARGE SCALE GENOMIC DNA]</scope>
    <source>
        <strain evidence="9">DSM 27370</strain>
    </source>
</reference>
<keyword evidence="9" id="KW-1185">Reference proteome</keyword>
<dbReference type="STRING" id="1346286.SAMN05444362_11821"/>
<evidence type="ECO:0000313" key="9">
    <source>
        <dbReference type="Proteomes" id="UP000184480"/>
    </source>
</evidence>
<dbReference type="PANTHER" id="PTHR32309">
    <property type="entry name" value="TYROSINE-PROTEIN KINASE"/>
    <property type="match status" value="1"/>
</dbReference>
<dbReference type="EMBL" id="FQUC01000018">
    <property type="protein sequence ID" value="SHG22607.1"/>
    <property type="molecule type" value="Genomic_DNA"/>
</dbReference>